<gene>
    <name evidence="1" type="ORF">E6K78_04885</name>
</gene>
<evidence type="ECO:0000313" key="2">
    <source>
        <dbReference type="Proteomes" id="UP000316609"/>
    </source>
</evidence>
<dbReference type="AlphaFoldDB" id="A0A538TV24"/>
<accession>A0A538TV24</accession>
<reference evidence="1 2" key="1">
    <citation type="journal article" date="2019" name="Nat. Microbiol.">
        <title>Mediterranean grassland soil C-N compound turnover is dependent on rainfall and depth, and is mediated by genomically divergent microorganisms.</title>
        <authorList>
            <person name="Diamond S."/>
            <person name="Andeer P.F."/>
            <person name="Li Z."/>
            <person name="Crits-Christoph A."/>
            <person name="Burstein D."/>
            <person name="Anantharaman K."/>
            <person name="Lane K.R."/>
            <person name="Thomas B.C."/>
            <person name="Pan C."/>
            <person name="Northen T.R."/>
            <person name="Banfield J.F."/>
        </authorList>
    </citation>
    <scope>NUCLEOTIDE SEQUENCE [LARGE SCALE GENOMIC DNA]</scope>
    <source>
        <strain evidence="1">WS_8</strain>
    </source>
</reference>
<organism evidence="1 2">
    <name type="scientific">Eiseniibacteriota bacterium</name>
    <dbReference type="NCBI Taxonomy" id="2212470"/>
    <lineage>
        <taxon>Bacteria</taxon>
        <taxon>Candidatus Eiseniibacteriota</taxon>
    </lineage>
</organism>
<evidence type="ECO:0000313" key="1">
    <source>
        <dbReference type="EMBL" id="TMQ67438.1"/>
    </source>
</evidence>
<name>A0A538TV24_UNCEI</name>
<dbReference type="EMBL" id="VBOY01000039">
    <property type="protein sequence ID" value="TMQ67438.1"/>
    <property type="molecule type" value="Genomic_DNA"/>
</dbReference>
<dbReference type="Proteomes" id="UP000316609">
    <property type="component" value="Unassembled WGS sequence"/>
</dbReference>
<sequence length="222" mass="24099">MNRHRLRERAGAVLGGLAWLAFATVSHGRAEVSPAAPVETRTGNVLTWVVTLPTTAVASVLVRSLRDRGVPVNFIAFDRERPVNLPSRGLSVAAVLESLVRQDRAYGFVLVRGRIVIHPRDPKFFRLVTLPREAFTGIPQPEAARRYSLWLRGHVTGFASWAVPPPASTRENAAAPSVTLSPRATVLDHLVEILGPDPSLTFTVSRGPPGGPRFGLERVSSP</sequence>
<proteinExistence type="predicted"/>
<comment type="caution">
    <text evidence="1">The sequence shown here is derived from an EMBL/GenBank/DDBJ whole genome shotgun (WGS) entry which is preliminary data.</text>
</comment>
<protein>
    <submittedName>
        <fullName evidence="1">Uncharacterized protein</fullName>
    </submittedName>
</protein>